<accession>A0A0A0LJW6</accession>
<reference evidence="3 4" key="4">
    <citation type="journal article" date="2011" name="BMC Genomics">
        <title>RNA-Seq improves annotation of protein-coding genes in the cucumber genome.</title>
        <authorList>
            <person name="Li Z."/>
            <person name="Zhang Z."/>
            <person name="Yan P."/>
            <person name="Huang S."/>
            <person name="Fei Z."/>
            <person name="Lin K."/>
        </authorList>
    </citation>
    <scope>NUCLEOTIDE SEQUENCE [LARGE SCALE GENOMIC DNA]</scope>
    <source>
        <strain evidence="4">cv. 9930</strain>
    </source>
</reference>
<sequence>MSKNCMEIERRILRLLHGHKSRTHLTQIHAHFLRHGLHQSNQILAHFISVCASFNRIAYADRLFSQSHNPNIFLFNSIIKAHSLSVPFHQSLLLFSSMKNHRIVPDQYTFAPLLKSCANLCEYSLGQCVISEVFRRGFYCFGSIRIGVVELYVCCEKMEDAWKMFDEMSHRDVVVWNLMIRGFCKTGNVDFGLCLFRQMSERSLVSWNTIISCLAQNRRDVEALELFQQMEEHGFKPDEVTVVTMLPVCSRLGALEVGQRIHSYASSKGNLVGITTVGNSLIDFYCKCGNIEKAYNIFQKMTCKSVVSWNTIILGFALNGKGEFAIDLFMEMRKEYLKPNDATFVAVLTACVHSGLLEKGRELFSSMAEDYEIQPKLEHFGCMVDLLGRGGCVEEAHKLIKSMPMQPNATLWGAVLGACRTHGNLKLAEMAVKELISLEPWNSGNYVLLSNMLAEEGRWEEVENVRQWMREKSVKKAPGQSASG</sequence>
<dbReference type="OMA" id="TCCAHAG"/>
<dbReference type="GO" id="GO:0003723">
    <property type="term" value="F:RNA binding"/>
    <property type="evidence" value="ECO:0007669"/>
    <property type="project" value="InterPro"/>
</dbReference>
<evidence type="ECO:0000256" key="2">
    <source>
        <dbReference type="PROSITE-ProRule" id="PRU00708"/>
    </source>
</evidence>
<gene>
    <name evidence="3" type="ORF">Csa_2G033910</name>
</gene>
<dbReference type="FunFam" id="1.25.40.10:FF:000921">
    <property type="entry name" value="Pentatricopeptide repeat-containing protein At5g48910"/>
    <property type="match status" value="1"/>
</dbReference>
<reference evidence="3 4" key="2">
    <citation type="journal article" date="2009" name="PLoS ONE">
        <title>An integrated genetic and cytogenetic map of the cucumber genome.</title>
        <authorList>
            <person name="Ren Y."/>
            <person name="Zhang Z."/>
            <person name="Liu J."/>
            <person name="Staub J.E."/>
            <person name="Han Y."/>
            <person name="Cheng Z."/>
            <person name="Li X."/>
            <person name="Lu J."/>
            <person name="Miao H."/>
            <person name="Kang H."/>
            <person name="Xie B."/>
            <person name="Gu X."/>
            <person name="Wang X."/>
            <person name="Du Y."/>
            <person name="Jin W."/>
            <person name="Huang S."/>
        </authorList>
    </citation>
    <scope>NUCLEOTIDE SEQUENCE [LARGE SCALE GENOMIC DNA]</scope>
    <source>
        <strain evidence="4">cv. 9930</strain>
    </source>
</reference>
<feature type="repeat" description="PPR" evidence="2">
    <location>
        <begin position="203"/>
        <end position="237"/>
    </location>
</feature>
<dbReference type="KEGG" id="csv:101220056"/>
<keyword evidence="4" id="KW-1185">Reference proteome</keyword>
<dbReference type="PANTHER" id="PTHR47926">
    <property type="entry name" value="PENTATRICOPEPTIDE REPEAT-CONTAINING PROTEIN"/>
    <property type="match status" value="1"/>
</dbReference>
<dbReference type="Gene3D" id="1.25.40.10">
    <property type="entry name" value="Tetratricopeptide repeat domain"/>
    <property type="match status" value="3"/>
</dbReference>
<feature type="repeat" description="PPR" evidence="2">
    <location>
        <begin position="305"/>
        <end position="339"/>
    </location>
</feature>
<dbReference type="FunFam" id="1.25.40.10:FF:000242">
    <property type="entry name" value="Pentatricopeptide repeat-containing protein"/>
    <property type="match status" value="1"/>
</dbReference>
<dbReference type="Pfam" id="PF20431">
    <property type="entry name" value="E_motif"/>
    <property type="match status" value="1"/>
</dbReference>
<dbReference type="InterPro" id="IPR046848">
    <property type="entry name" value="E_motif"/>
</dbReference>
<dbReference type="AlphaFoldDB" id="A0A0A0LJW6"/>
<dbReference type="Proteomes" id="UP000029981">
    <property type="component" value="Chromosome 2"/>
</dbReference>
<evidence type="ECO:0000256" key="1">
    <source>
        <dbReference type="ARBA" id="ARBA00022737"/>
    </source>
</evidence>
<dbReference type="InterPro" id="IPR011990">
    <property type="entry name" value="TPR-like_helical_dom_sf"/>
</dbReference>
<dbReference type="NCBIfam" id="TIGR00756">
    <property type="entry name" value="PPR"/>
    <property type="match status" value="4"/>
</dbReference>
<evidence type="ECO:0000313" key="4">
    <source>
        <dbReference type="Proteomes" id="UP000029981"/>
    </source>
</evidence>
<dbReference type="Pfam" id="PF13041">
    <property type="entry name" value="PPR_2"/>
    <property type="match status" value="2"/>
</dbReference>
<name>A0A0A0LJW6_CUCSA</name>
<dbReference type="STRING" id="3659.A0A0A0LJW6"/>
<dbReference type="PANTHER" id="PTHR47926:SF540">
    <property type="entry name" value="PENTATRICOPEPTIDE REPEAT-CONTAINING PROTEIN"/>
    <property type="match status" value="1"/>
</dbReference>
<protein>
    <recommendedName>
        <fullName evidence="5">Pentatricopeptide repeat-containing protein</fullName>
    </recommendedName>
</protein>
<dbReference type="GO" id="GO:0009451">
    <property type="term" value="P:RNA modification"/>
    <property type="evidence" value="ECO:0000318"/>
    <property type="project" value="GO_Central"/>
</dbReference>
<dbReference type="eggNOG" id="KOG4197">
    <property type="taxonomic scope" value="Eukaryota"/>
</dbReference>
<dbReference type="OrthoDB" id="185373at2759"/>
<dbReference type="Gramene" id="KGN60987">
    <property type="protein sequence ID" value="KGN60987"/>
    <property type="gene ID" value="Csa_2G033910"/>
</dbReference>
<reference evidence="3 4" key="3">
    <citation type="journal article" date="2010" name="BMC Genomics">
        <title>Transcriptome sequencing and comparative analysis of cucumber flowers with different sex types.</title>
        <authorList>
            <person name="Guo S."/>
            <person name="Zheng Y."/>
            <person name="Joung J.G."/>
            <person name="Liu S."/>
            <person name="Zhang Z."/>
            <person name="Crasta O.R."/>
            <person name="Sobral B.W."/>
            <person name="Xu Y."/>
            <person name="Huang S."/>
            <person name="Fei Z."/>
        </authorList>
    </citation>
    <scope>NUCLEOTIDE SEQUENCE [LARGE SCALE GENOMIC DNA]</scope>
    <source>
        <strain evidence="4">cv. 9930</strain>
    </source>
</reference>
<dbReference type="Pfam" id="PF01535">
    <property type="entry name" value="PPR"/>
    <property type="match status" value="4"/>
</dbReference>
<evidence type="ECO:0008006" key="5">
    <source>
        <dbReference type="Google" id="ProtNLM"/>
    </source>
</evidence>
<dbReference type="PROSITE" id="PS51375">
    <property type="entry name" value="PPR"/>
    <property type="match status" value="3"/>
</dbReference>
<dbReference type="EMBL" id="CM002923">
    <property type="protein sequence ID" value="KGN60987.1"/>
    <property type="molecule type" value="Genomic_DNA"/>
</dbReference>
<feature type="repeat" description="PPR" evidence="2">
    <location>
        <begin position="172"/>
        <end position="202"/>
    </location>
</feature>
<proteinExistence type="predicted"/>
<evidence type="ECO:0000313" key="3">
    <source>
        <dbReference type="EMBL" id="KGN60987.1"/>
    </source>
</evidence>
<dbReference type="InterPro" id="IPR002885">
    <property type="entry name" value="PPR_rpt"/>
</dbReference>
<organism evidence="3 4">
    <name type="scientific">Cucumis sativus</name>
    <name type="common">Cucumber</name>
    <dbReference type="NCBI Taxonomy" id="3659"/>
    <lineage>
        <taxon>Eukaryota</taxon>
        <taxon>Viridiplantae</taxon>
        <taxon>Streptophyta</taxon>
        <taxon>Embryophyta</taxon>
        <taxon>Tracheophyta</taxon>
        <taxon>Spermatophyta</taxon>
        <taxon>Magnoliopsida</taxon>
        <taxon>eudicotyledons</taxon>
        <taxon>Gunneridae</taxon>
        <taxon>Pentapetalae</taxon>
        <taxon>rosids</taxon>
        <taxon>fabids</taxon>
        <taxon>Cucurbitales</taxon>
        <taxon>Cucurbitaceae</taxon>
        <taxon>Benincaseae</taxon>
        <taxon>Cucumis</taxon>
    </lineage>
</organism>
<keyword evidence="1" id="KW-0677">Repeat</keyword>
<dbReference type="InterPro" id="IPR046960">
    <property type="entry name" value="PPR_At4g14850-like_plant"/>
</dbReference>
<reference evidence="3 4" key="1">
    <citation type="journal article" date="2009" name="Nat. Genet.">
        <title>The genome of the cucumber, Cucumis sativus L.</title>
        <authorList>
            <person name="Huang S."/>
            <person name="Li R."/>
            <person name="Zhang Z."/>
            <person name="Li L."/>
            <person name="Gu X."/>
            <person name="Fan W."/>
            <person name="Lucas W.J."/>
            <person name="Wang X."/>
            <person name="Xie B."/>
            <person name="Ni P."/>
            <person name="Ren Y."/>
            <person name="Zhu H."/>
            <person name="Li J."/>
            <person name="Lin K."/>
            <person name="Jin W."/>
            <person name="Fei Z."/>
            <person name="Li G."/>
            <person name="Staub J."/>
            <person name="Kilian A."/>
            <person name="van der Vossen E.A."/>
            <person name="Wu Y."/>
            <person name="Guo J."/>
            <person name="He J."/>
            <person name="Jia Z."/>
            <person name="Ren Y."/>
            <person name="Tian G."/>
            <person name="Lu Y."/>
            <person name="Ruan J."/>
            <person name="Qian W."/>
            <person name="Wang M."/>
            <person name="Huang Q."/>
            <person name="Li B."/>
            <person name="Xuan Z."/>
            <person name="Cao J."/>
            <person name="Asan"/>
            <person name="Wu Z."/>
            <person name="Zhang J."/>
            <person name="Cai Q."/>
            <person name="Bai Y."/>
            <person name="Zhao B."/>
            <person name="Han Y."/>
            <person name="Li Y."/>
            <person name="Li X."/>
            <person name="Wang S."/>
            <person name="Shi Q."/>
            <person name="Liu S."/>
            <person name="Cho W.K."/>
            <person name="Kim J.Y."/>
            <person name="Xu Y."/>
            <person name="Heller-Uszynska K."/>
            <person name="Miao H."/>
            <person name="Cheng Z."/>
            <person name="Zhang S."/>
            <person name="Wu J."/>
            <person name="Yang Y."/>
            <person name="Kang H."/>
            <person name="Li M."/>
            <person name="Liang H."/>
            <person name="Ren X."/>
            <person name="Shi Z."/>
            <person name="Wen M."/>
            <person name="Jian M."/>
            <person name="Yang H."/>
            <person name="Zhang G."/>
            <person name="Yang Z."/>
            <person name="Chen R."/>
            <person name="Liu S."/>
            <person name="Li J."/>
            <person name="Ma L."/>
            <person name="Liu H."/>
            <person name="Zhou Y."/>
            <person name="Zhao J."/>
            <person name="Fang X."/>
            <person name="Li G."/>
            <person name="Fang L."/>
            <person name="Li Y."/>
            <person name="Liu D."/>
            <person name="Zheng H."/>
            <person name="Zhang Y."/>
            <person name="Qin N."/>
            <person name="Li Z."/>
            <person name="Yang G."/>
            <person name="Yang S."/>
            <person name="Bolund L."/>
            <person name="Kristiansen K."/>
            <person name="Zheng H."/>
            <person name="Li S."/>
            <person name="Zhang X."/>
            <person name="Yang H."/>
            <person name="Wang J."/>
            <person name="Sun R."/>
            <person name="Zhang B."/>
            <person name="Jiang S."/>
            <person name="Wang J."/>
            <person name="Du Y."/>
            <person name="Li S."/>
        </authorList>
    </citation>
    <scope>NUCLEOTIDE SEQUENCE [LARGE SCALE GENOMIC DNA]</scope>
    <source>
        <strain evidence="4">cv. 9930</strain>
    </source>
</reference>